<dbReference type="KEGG" id="bgoe:IFJ75_07020"/>
<dbReference type="SUPFAM" id="SSF50156">
    <property type="entry name" value="PDZ domain-like"/>
    <property type="match status" value="1"/>
</dbReference>
<name>A0A975C759_9CAUL</name>
<sequence>MPMTPQLRAEAEAVSDNRSLLRYAEHALTALADHHAITGRSFSDDWAIVPTYGDLWIETSGSNYFVTAVRAGSPAEAAGVRPGDRLTAVGDAPTADAVAAFWSPLGLTAEGERAPYAARVLAAGRRDRPRDLTFSGPAGTRRLTLPNLYVGAADRPPLDVRTDRDALVIRFNDSLGQNGTVAAFDAAMTTAQPGQPVVIDLTDTPSGGNTVVARAVMGWFVSAATGYQVHNLPSEERETGIPRQWVEQVLPRPGKHHDGPVSVRVSRWTGSMGEGLAIGFDALGARVTGGPMAGLRGAVSDLILPRSGLTLKLPTERLYTVSGTPREAFVPAP</sequence>
<dbReference type="AlphaFoldDB" id="A0A975C759"/>
<dbReference type="Pfam" id="PF03572">
    <property type="entry name" value="Peptidase_S41"/>
    <property type="match status" value="1"/>
</dbReference>
<evidence type="ECO:0000259" key="1">
    <source>
        <dbReference type="Pfam" id="PF03572"/>
    </source>
</evidence>
<dbReference type="SUPFAM" id="SSF52096">
    <property type="entry name" value="ClpP/crotonase"/>
    <property type="match status" value="1"/>
</dbReference>
<dbReference type="Proteomes" id="UP000663918">
    <property type="component" value="Chromosome"/>
</dbReference>
<evidence type="ECO:0000313" key="4">
    <source>
        <dbReference type="Proteomes" id="UP000663918"/>
    </source>
</evidence>
<proteinExistence type="predicted"/>
<feature type="domain" description="PDZ" evidence="2">
    <location>
        <begin position="65"/>
        <end position="94"/>
    </location>
</feature>
<evidence type="ECO:0000259" key="2">
    <source>
        <dbReference type="Pfam" id="PF17820"/>
    </source>
</evidence>
<dbReference type="InterPro" id="IPR029045">
    <property type="entry name" value="ClpP/crotonase-like_dom_sf"/>
</dbReference>
<reference evidence="3" key="1">
    <citation type="submission" date="2020-09" db="EMBL/GenBank/DDBJ databases">
        <title>Brevundimonas sp. LVF2 isolated from a puddle in Goettingen, Germany.</title>
        <authorList>
            <person name="Friedrich I."/>
            <person name="Klassen A."/>
            <person name="Hannes N."/>
            <person name="Schneider D."/>
            <person name="Hertel R."/>
            <person name="Daniel R."/>
        </authorList>
    </citation>
    <scope>NUCLEOTIDE SEQUENCE</scope>
    <source>
        <strain evidence="3">LVF2</strain>
    </source>
</reference>
<protein>
    <submittedName>
        <fullName evidence="3">Peptidase S41</fullName>
    </submittedName>
</protein>
<keyword evidence="4" id="KW-1185">Reference proteome</keyword>
<dbReference type="InterPro" id="IPR036034">
    <property type="entry name" value="PDZ_sf"/>
</dbReference>
<organism evidence="3 4">
    <name type="scientific">Brevundimonas goettingensis</name>
    <dbReference type="NCBI Taxonomy" id="2774190"/>
    <lineage>
        <taxon>Bacteria</taxon>
        <taxon>Pseudomonadati</taxon>
        <taxon>Pseudomonadota</taxon>
        <taxon>Alphaproteobacteria</taxon>
        <taxon>Caulobacterales</taxon>
        <taxon>Caulobacteraceae</taxon>
        <taxon>Brevundimonas</taxon>
    </lineage>
</organism>
<dbReference type="Pfam" id="PF17820">
    <property type="entry name" value="PDZ_6"/>
    <property type="match status" value="1"/>
</dbReference>
<dbReference type="Gene3D" id="3.90.226.10">
    <property type="entry name" value="2-enoyl-CoA Hydratase, Chain A, domain 1"/>
    <property type="match status" value="1"/>
</dbReference>
<dbReference type="InterPro" id="IPR005151">
    <property type="entry name" value="Tail-specific_protease"/>
</dbReference>
<gene>
    <name evidence="3" type="ORF">IFJ75_07020</name>
</gene>
<dbReference type="Gene3D" id="2.30.42.10">
    <property type="match status" value="1"/>
</dbReference>
<dbReference type="InterPro" id="IPR041489">
    <property type="entry name" value="PDZ_6"/>
</dbReference>
<accession>A0A975C759</accession>
<dbReference type="EMBL" id="CP062222">
    <property type="protein sequence ID" value="QTC93240.1"/>
    <property type="molecule type" value="Genomic_DNA"/>
</dbReference>
<feature type="domain" description="Tail specific protease" evidence="1">
    <location>
        <begin position="188"/>
        <end position="324"/>
    </location>
</feature>
<evidence type="ECO:0000313" key="3">
    <source>
        <dbReference type="EMBL" id="QTC93240.1"/>
    </source>
</evidence>